<dbReference type="PANTHER" id="PTHR42850:SF2">
    <property type="entry name" value="BLL5683 PROTEIN"/>
    <property type="match status" value="1"/>
</dbReference>
<evidence type="ECO:0000313" key="3">
    <source>
        <dbReference type="EMBL" id="GAA3949610.1"/>
    </source>
</evidence>
<dbReference type="Proteomes" id="UP001499909">
    <property type="component" value="Unassembled WGS sequence"/>
</dbReference>
<evidence type="ECO:0000259" key="2">
    <source>
        <dbReference type="Pfam" id="PF00149"/>
    </source>
</evidence>
<proteinExistence type="predicted"/>
<dbReference type="InterPro" id="IPR029052">
    <property type="entry name" value="Metallo-depent_PP-like"/>
</dbReference>
<dbReference type="EMBL" id="BAABDH010000107">
    <property type="protein sequence ID" value="GAA3949610.1"/>
    <property type="molecule type" value="Genomic_DNA"/>
</dbReference>
<protein>
    <recommendedName>
        <fullName evidence="2">Calcineurin-like phosphoesterase domain-containing protein</fullName>
    </recommendedName>
</protein>
<dbReference type="InterPro" id="IPR050126">
    <property type="entry name" value="Ap4A_hydrolase"/>
</dbReference>
<dbReference type="SUPFAM" id="SSF56300">
    <property type="entry name" value="Metallo-dependent phosphatases"/>
    <property type="match status" value="1"/>
</dbReference>
<dbReference type="PANTHER" id="PTHR42850">
    <property type="entry name" value="METALLOPHOSPHOESTERASE"/>
    <property type="match status" value="1"/>
</dbReference>
<dbReference type="CDD" id="cd00838">
    <property type="entry name" value="MPP_superfamily"/>
    <property type="match status" value="1"/>
</dbReference>
<sequence length="137" mass="14626">MTIAFFSDVHGNLPALEAVLADMDQRRPDLIFCLGDLVGYAPRPNEVVKEVRRRGIPTLAGNYDQRIGLASSNCGCAYKTPPREGPGRAEHCLHQPRGGRRRAALPALAAQAHAAGVSGRALHPEPADGARLAAQNQ</sequence>
<dbReference type="Gene3D" id="3.60.21.10">
    <property type="match status" value="1"/>
</dbReference>
<evidence type="ECO:0000256" key="1">
    <source>
        <dbReference type="SAM" id="MobiDB-lite"/>
    </source>
</evidence>
<organism evidence="3 4">
    <name type="scientific">Hymenobacter algoricola</name>
    <dbReference type="NCBI Taxonomy" id="486267"/>
    <lineage>
        <taxon>Bacteria</taxon>
        <taxon>Pseudomonadati</taxon>
        <taxon>Bacteroidota</taxon>
        <taxon>Cytophagia</taxon>
        <taxon>Cytophagales</taxon>
        <taxon>Hymenobacteraceae</taxon>
        <taxon>Hymenobacter</taxon>
    </lineage>
</organism>
<feature type="region of interest" description="Disordered" evidence="1">
    <location>
        <begin position="117"/>
        <end position="137"/>
    </location>
</feature>
<reference evidence="4" key="1">
    <citation type="journal article" date="2019" name="Int. J. Syst. Evol. Microbiol.">
        <title>The Global Catalogue of Microorganisms (GCM) 10K type strain sequencing project: providing services to taxonomists for standard genome sequencing and annotation.</title>
        <authorList>
            <consortium name="The Broad Institute Genomics Platform"/>
            <consortium name="The Broad Institute Genome Sequencing Center for Infectious Disease"/>
            <person name="Wu L."/>
            <person name="Ma J."/>
        </authorList>
    </citation>
    <scope>NUCLEOTIDE SEQUENCE [LARGE SCALE GENOMIC DNA]</scope>
    <source>
        <strain evidence="4">JCM 17214</strain>
    </source>
</reference>
<evidence type="ECO:0000313" key="4">
    <source>
        <dbReference type="Proteomes" id="UP001499909"/>
    </source>
</evidence>
<dbReference type="Pfam" id="PF00149">
    <property type="entry name" value="Metallophos"/>
    <property type="match status" value="1"/>
</dbReference>
<name>A0ABP7NLD5_9BACT</name>
<dbReference type="RefSeq" id="WP_345116735.1">
    <property type="nucleotide sequence ID" value="NZ_BAABDH010000107.1"/>
</dbReference>
<dbReference type="InterPro" id="IPR004843">
    <property type="entry name" value="Calcineurin-like_PHP"/>
</dbReference>
<gene>
    <name evidence="3" type="ORF">GCM10022406_34400</name>
</gene>
<keyword evidence="4" id="KW-1185">Reference proteome</keyword>
<accession>A0ABP7NLD5</accession>
<comment type="caution">
    <text evidence="3">The sequence shown here is derived from an EMBL/GenBank/DDBJ whole genome shotgun (WGS) entry which is preliminary data.</text>
</comment>
<feature type="domain" description="Calcineurin-like phosphoesterase" evidence="2">
    <location>
        <begin position="1"/>
        <end position="71"/>
    </location>
</feature>